<organism evidence="3 4">
    <name type="scientific">Coniophora puteana (strain RWD-64-598)</name>
    <name type="common">Brown rot fungus</name>
    <dbReference type="NCBI Taxonomy" id="741705"/>
    <lineage>
        <taxon>Eukaryota</taxon>
        <taxon>Fungi</taxon>
        <taxon>Dikarya</taxon>
        <taxon>Basidiomycota</taxon>
        <taxon>Agaricomycotina</taxon>
        <taxon>Agaricomycetes</taxon>
        <taxon>Agaricomycetidae</taxon>
        <taxon>Boletales</taxon>
        <taxon>Coniophorineae</taxon>
        <taxon>Coniophoraceae</taxon>
        <taxon>Coniophora</taxon>
    </lineage>
</organism>
<evidence type="ECO:0000256" key="1">
    <source>
        <dbReference type="SAM" id="MobiDB-lite"/>
    </source>
</evidence>
<feature type="region of interest" description="Disordered" evidence="1">
    <location>
        <begin position="1"/>
        <end position="41"/>
    </location>
</feature>
<protein>
    <recommendedName>
        <fullName evidence="2">CxC5 like cysteine cluster associated with KDZ domain-containing protein</fullName>
    </recommendedName>
</protein>
<dbReference type="Proteomes" id="UP000053558">
    <property type="component" value="Unassembled WGS sequence"/>
</dbReference>
<accession>A0A5M3MUY1</accession>
<comment type="caution">
    <text evidence="3">The sequence shown here is derived from an EMBL/GenBank/DDBJ whole genome shotgun (WGS) entry which is preliminary data.</text>
</comment>
<keyword evidence="4" id="KW-1185">Reference proteome</keyword>
<evidence type="ECO:0000313" key="4">
    <source>
        <dbReference type="Proteomes" id="UP000053558"/>
    </source>
</evidence>
<sequence>MDNDRKKLDKDIKAKAAKEGFHKEKKRGTDEAHLVKTPTEAPAESFRMATECKTEALTGLEITDSNPDLAGELQFDIANIEDGSVDTESETVPQYLPYVQQVCLAWTAGIWLWMIPVLWQVFKVFVWTKWQAAEEQQQLHQDFEEVGWDMGITLYVLAPLSRKCTNLNCECKNVEMHAQDKDVHDTVVFTAEHGPQVAKAMLLTCPACNTCYRDNYCVHSKSDTCTYYFDLPNFIQVGDHHFVETSMVKGWTNSMVVSHTSATNLATAYELSHTRDLDLYYLHPHISRRDASLPYSGVLYVEQPPCPPCSAVSTTQWGSMFSL</sequence>
<dbReference type="GeneID" id="19208955"/>
<dbReference type="InterPro" id="IPR041539">
    <property type="entry name" value="CxC5"/>
</dbReference>
<dbReference type="KEGG" id="cput:CONPUDRAFT_71627"/>
<feature type="compositionally biased region" description="Basic and acidic residues" evidence="1">
    <location>
        <begin position="1"/>
        <end position="34"/>
    </location>
</feature>
<reference evidence="4" key="1">
    <citation type="journal article" date="2012" name="Science">
        <title>The Paleozoic origin of enzymatic lignin decomposition reconstructed from 31 fungal genomes.</title>
        <authorList>
            <person name="Floudas D."/>
            <person name="Binder M."/>
            <person name="Riley R."/>
            <person name="Barry K."/>
            <person name="Blanchette R.A."/>
            <person name="Henrissat B."/>
            <person name="Martinez A.T."/>
            <person name="Otillar R."/>
            <person name="Spatafora J.W."/>
            <person name="Yadav J.S."/>
            <person name="Aerts A."/>
            <person name="Benoit I."/>
            <person name="Boyd A."/>
            <person name="Carlson A."/>
            <person name="Copeland A."/>
            <person name="Coutinho P.M."/>
            <person name="de Vries R.P."/>
            <person name="Ferreira P."/>
            <person name="Findley K."/>
            <person name="Foster B."/>
            <person name="Gaskell J."/>
            <person name="Glotzer D."/>
            <person name="Gorecki P."/>
            <person name="Heitman J."/>
            <person name="Hesse C."/>
            <person name="Hori C."/>
            <person name="Igarashi K."/>
            <person name="Jurgens J.A."/>
            <person name="Kallen N."/>
            <person name="Kersten P."/>
            <person name="Kohler A."/>
            <person name="Kuees U."/>
            <person name="Kumar T.K.A."/>
            <person name="Kuo A."/>
            <person name="LaButti K."/>
            <person name="Larrondo L.F."/>
            <person name="Lindquist E."/>
            <person name="Ling A."/>
            <person name="Lombard V."/>
            <person name="Lucas S."/>
            <person name="Lundell T."/>
            <person name="Martin R."/>
            <person name="McLaughlin D.J."/>
            <person name="Morgenstern I."/>
            <person name="Morin E."/>
            <person name="Murat C."/>
            <person name="Nagy L.G."/>
            <person name="Nolan M."/>
            <person name="Ohm R.A."/>
            <person name="Patyshakuliyeva A."/>
            <person name="Rokas A."/>
            <person name="Ruiz-Duenas F.J."/>
            <person name="Sabat G."/>
            <person name="Salamov A."/>
            <person name="Samejima M."/>
            <person name="Schmutz J."/>
            <person name="Slot J.C."/>
            <person name="St John F."/>
            <person name="Stenlid J."/>
            <person name="Sun H."/>
            <person name="Sun S."/>
            <person name="Syed K."/>
            <person name="Tsang A."/>
            <person name="Wiebenga A."/>
            <person name="Young D."/>
            <person name="Pisabarro A."/>
            <person name="Eastwood D.C."/>
            <person name="Martin F."/>
            <person name="Cullen D."/>
            <person name="Grigoriev I.V."/>
            <person name="Hibbett D.S."/>
        </authorList>
    </citation>
    <scope>NUCLEOTIDE SEQUENCE [LARGE SCALE GENOMIC DNA]</scope>
    <source>
        <strain evidence="4">RWD-64-598 SS2</strain>
    </source>
</reference>
<feature type="domain" description="CxC5 like cysteine cluster associated with KDZ" evidence="2">
    <location>
        <begin position="153"/>
        <end position="273"/>
    </location>
</feature>
<dbReference type="RefSeq" id="XP_007766455.1">
    <property type="nucleotide sequence ID" value="XM_007768265.1"/>
</dbReference>
<evidence type="ECO:0000259" key="2">
    <source>
        <dbReference type="Pfam" id="PF18718"/>
    </source>
</evidence>
<dbReference type="EMBL" id="JH711576">
    <property type="protein sequence ID" value="EIW82978.1"/>
    <property type="molecule type" value="Genomic_DNA"/>
</dbReference>
<dbReference type="OrthoDB" id="2956462at2759"/>
<gene>
    <name evidence="3" type="ORF">CONPUDRAFT_71627</name>
</gene>
<dbReference type="Pfam" id="PF18718">
    <property type="entry name" value="CxC5"/>
    <property type="match status" value="1"/>
</dbReference>
<dbReference type="AlphaFoldDB" id="A0A5M3MUY1"/>
<proteinExistence type="predicted"/>
<evidence type="ECO:0000313" key="3">
    <source>
        <dbReference type="EMBL" id="EIW82978.1"/>
    </source>
</evidence>
<name>A0A5M3MUY1_CONPW</name>